<sequence>MAIYNSHNVVQTRCIVELLVFRRRGKEGGGLALQAILFLRVSRMDALRNMLL</sequence>
<organism evidence="1">
    <name type="scientific">Oryza nivara</name>
    <name type="common">Indian wild rice</name>
    <name type="synonym">Oryza sativa f. spontanea</name>
    <dbReference type="NCBI Taxonomy" id="4536"/>
    <lineage>
        <taxon>Eukaryota</taxon>
        <taxon>Viridiplantae</taxon>
        <taxon>Streptophyta</taxon>
        <taxon>Embryophyta</taxon>
        <taxon>Tracheophyta</taxon>
        <taxon>Spermatophyta</taxon>
        <taxon>Magnoliopsida</taxon>
        <taxon>Liliopsida</taxon>
        <taxon>Poales</taxon>
        <taxon>Poaceae</taxon>
        <taxon>BOP clade</taxon>
        <taxon>Oryzoideae</taxon>
        <taxon>Oryzeae</taxon>
        <taxon>Oryzinae</taxon>
        <taxon>Oryza</taxon>
    </lineage>
</organism>
<proteinExistence type="predicted"/>
<dbReference type="AlphaFoldDB" id="A0A0E0I809"/>
<keyword evidence="2" id="KW-1185">Reference proteome</keyword>
<dbReference type="HOGENOM" id="CLU_3090606_0_0_1"/>
<dbReference type="Gramene" id="ONIVA08G05160.1">
    <property type="protein sequence ID" value="ONIVA08G05160.1"/>
    <property type="gene ID" value="ONIVA08G05160"/>
</dbReference>
<reference evidence="1" key="1">
    <citation type="submission" date="2015-04" db="UniProtKB">
        <authorList>
            <consortium name="EnsemblPlants"/>
        </authorList>
    </citation>
    <scope>IDENTIFICATION</scope>
    <source>
        <strain evidence="1">SL10</strain>
    </source>
</reference>
<dbReference type="EnsemblPlants" id="ONIVA08G05160.1">
    <property type="protein sequence ID" value="ONIVA08G05160.1"/>
    <property type="gene ID" value="ONIVA08G05160"/>
</dbReference>
<accession>A0A0E0I809</accession>
<dbReference type="Proteomes" id="UP000006591">
    <property type="component" value="Chromosome 8"/>
</dbReference>
<evidence type="ECO:0000313" key="1">
    <source>
        <dbReference type="EnsemblPlants" id="ONIVA08G05160.1"/>
    </source>
</evidence>
<evidence type="ECO:0000313" key="2">
    <source>
        <dbReference type="Proteomes" id="UP000006591"/>
    </source>
</evidence>
<protein>
    <submittedName>
        <fullName evidence="1">Uncharacterized protein</fullName>
    </submittedName>
</protein>
<name>A0A0E0I809_ORYNI</name>
<reference evidence="1" key="2">
    <citation type="submission" date="2018-04" db="EMBL/GenBank/DDBJ databases">
        <title>OnivRS2 (Oryza nivara Reference Sequence Version 2).</title>
        <authorList>
            <person name="Zhang J."/>
            <person name="Kudrna D."/>
            <person name="Lee S."/>
            <person name="Talag J."/>
            <person name="Rajasekar S."/>
            <person name="Welchert J."/>
            <person name="Hsing Y.-I."/>
            <person name="Wing R.A."/>
        </authorList>
    </citation>
    <scope>NUCLEOTIDE SEQUENCE [LARGE SCALE GENOMIC DNA]</scope>
    <source>
        <strain evidence="1">SL10</strain>
    </source>
</reference>